<dbReference type="Pfam" id="PF01969">
    <property type="entry name" value="Ni_insertion"/>
    <property type="match status" value="1"/>
</dbReference>
<dbReference type="RefSeq" id="WP_003334616.1">
    <property type="nucleotide sequence ID" value="NZ_CP007806.1"/>
</dbReference>
<dbReference type="HOGENOM" id="CLU_884738_0_0_9"/>
<dbReference type="KEGG" id="blr:BRLA_c041090"/>
<proteinExistence type="predicted"/>
<organism evidence="2 3">
    <name type="scientific">Brevibacillus laterosporus LMG 15441</name>
    <dbReference type="NCBI Taxonomy" id="1042163"/>
    <lineage>
        <taxon>Bacteria</taxon>
        <taxon>Bacillati</taxon>
        <taxon>Bacillota</taxon>
        <taxon>Bacilli</taxon>
        <taxon>Bacillales</taxon>
        <taxon>Paenibacillaceae</taxon>
        <taxon>Brevibacillus</taxon>
    </lineage>
</organism>
<dbReference type="Gene3D" id="3.10.20.300">
    <property type="entry name" value="mk0293 like domain"/>
    <property type="match status" value="1"/>
</dbReference>
<protein>
    <recommendedName>
        <fullName evidence="4">DUF111 family protein</fullName>
    </recommendedName>
</protein>
<evidence type="ECO:0000313" key="2">
    <source>
        <dbReference type="EMBL" id="AIG28386.1"/>
    </source>
</evidence>
<dbReference type="AlphaFoldDB" id="A0A075RAH0"/>
<evidence type="ECO:0000256" key="1">
    <source>
        <dbReference type="ARBA" id="ARBA00022596"/>
    </source>
</evidence>
<dbReference type="InterPro" id="IPR002822">
    <property type="entry name" value="Ni_insertion"/>
</dbReference>
<dbReference type="Gene3D" id="3.30.70.1380">
    <property type="entry name" value="Transcriptional regulatory protein pf0864 domain like"/>
    <property type="match status" value="1"/>
</dbReference>
<keyword evidence="3" id="KW-1185">Reference proteome</keyword>
<dbReference type="eggNOG" id="COG1641">
    <property type="taxonomic scope" value="Bacteria"/>
</dbReference>
<name>A0A075RAH0_BRELA</name>
<evidence type="ECO:0000313" key="3">
    <source>
        <dbReference type="Proteomes" id="UP000005850"/>
    </source>
</evidence>
<dbReference type="EMBL" id="CP007806">
    <property type="protein sequence ID" value="AIG28386.1"/>
    <property type="molecule type" value="Genomic_DNA"/>
</dbReference>
<accession>A0A075RAH0</accession>
<sequence>MTKQYVFIGGEGAFQLTTLLPLWQQLYREEGLFFSQVVDSSIDTSEWNIEEAGAWDSLLEMGMPENCQIMVSHLILPEEEMMEDSLLQLAVGQYIKKWRKKEEGGACSTSFLSWLQRMGVLSAASPPPGKIQRVWSGKGIYIAFITPEKEGVKEPQDHTVENKHASYINEPMILLQATLEDTPQEWLGYTMQSLYAAGAKDVSYFSLTMKKNRPGLMLQVMCYESQQEIMKSIMFQETTTFGIRYFPVACHRLTEQILGVKTKWGEVQVKLGFYHGDCVQIAPDFEICSRLAEDHDVPLRKIYQKAMMLAKARL</sequence>
<reference evidence="2 3" key="1">
    <citation type="journal article" date="2011" name="J. Bacteriol.">
        <title>Genome sequence of Brevibacillus laterosporus LMG 15441, a pathogen of invertebrates.</title>
        <authorList>
            <person name="Djukic M."/>
            <person name="Poehlein A."/>
            <person name="Thurmer A."/>
            <person name="Daniel R."/>
        </authorList>
    </citation>
    <scope>NUCLEOTIDE SEQUENCE [LARGE SCALE GENOMIC DNA]</scope>
    <source>
        <strain evidence="2 3">LMG 15441</strain>
    </source>
</reference>
<dbReference type="PANTHER" id="PTHR36566">
    <property type="entry name" value="NICKEL INSERTION PROTEIN-RELATED"/>
    <property type="match status" value="1"/>
</dbReference>
<dbReference type="STRING" id="1042163.BRLA_c041090"/>
<dbReference type="Proteomes" id="UP000005850">
    <property type="component" value="Chromosome"/>
</dbReference>
<evidence type="ECO:0008006" key="4">
    <source>
        <dbReference type="Google" id="ProtNLM"/>
    </source>
</evidence>
<keyword evidence="1" id="KW-0533">Nickel</keyword>
<dbReference type="PANTHER" id="PTHR36566:SF1">
    <property type="entry name" value="PYRIDINIUM-3,5-BISTHIOCARBOXYLIC ACID MONONUCLEOTIDE NICKEL INSERTION PROTEIN"/>
    <property type="match status" value="1"/>
</dbReference>
<gene>
    <name evidence="2" type="ORF">BRLA_c041090</name>
</gene>